<accession>A0ACC0Q0H3</accession>
<dbReference type="Proteomes" id="UP001062846">
    <property type="component" value="Chromosome 1"/>
</dbReference>
<keyword evidence="2" id="KW-1185">Reference proteome</keyword>
<dbReference type="EMBL" id="CM046388">
    <property type="protein sequence ID" value="KAI8570402.1"/>
    <property type="molecule type" value="Genomic_DNA"/>
</dbReference>
<sequence>MHRLNFGITRTPVMFYSGGVSTKLNGLKLMFSWISRNYIVSGFWFHTATSESNGARRWLFAPGTLGCPRANGLQRLRKNHFLA</sequence>
<comment type="caution">
    <text evidence="1">The sequence shown here is derived from an EMBL/GenBank/DDBJ whole genome shotgun (WGS) entry which is preliminary data.</text>
</comment>
<proteinExistence type="predicted"/>
<evidence type="ECO:0000313" key="2">
    <source>
        <dbReference type="Proteomes" id="UP001062846"/>
    </source>
</evidence>
<gene>
    <name evidence="1" type="ORF">RHMOL_Rhmol01G0031400</name>
</gene>
<evidence type="ECO:0000313" key="1">
    <source>
        <dbReference type="EMBL" id="KAI8570402.1"/>
    </source>
</evidence>
<name>A0ACC0Q0H3_RHOML</name>
<reference evidence="1" key="1">
    <citation type="submission" date="2022-02" db="EMBL/GenBank/DDBJ databases">
        <title>Plant Genome Project.</title>
        <authorList>
            <person name="Zhang R.-G."/>
        </authorList>
    </citation>
    <scope>NUCLEOTIDE SEQUENCE</scope>
    <source>
        <strain evidence="1">AT1</strain>
    </source>
</reference>
<organism evidence="1 2">
    <name type="scientific">Rhododendron molle</name>
    <name type="common">Chinese azalea</name>
    <name type="synonym">Azalea mollis</name>
    <dbReference type="NCBI Taxonomy" id="49168"/>
    <lineage>
        <taxon>Eukaryota</taxon>
        <taxon>Viridiplantae</taxon>
        <taxon>Streptophyta</taxon>
        <taxon>Embryophyta</taxon>
        <taxon>Tracheophyta</taxon>
        <taxon>Spermatophyta</taxon>
        <taxon>Magnoliopsida</taxon>
        <taxon>eudicotyledons</taxon>
        <taxon>Gunneridae</taxon>
        <taxon>Pentapetalae</taxon>
        <taxon>asterids</taxon>
        <taxon>Ericales</taxon>
        <taxon>Ericaceae</taxon>
        <taxon>Ericoideae</taxon>
        <taxon>Rhodoreae</taxon>
        <taxon>Rhododendron</taxon>
    </lineage>
</organism>
<protein>
    <submittedName>
        <fullName evidence="1">Uncharacterized protein</fullName>
    </submittedName>
</protein>